<dbReference type="AlphaFoldDB" id="A0A915JDW3"/>
<evidence type="ECO:0000256" key="5">
    <source>
        <dbReference type="ARBA" id="ARBA00023125"/>
    </source>
</evidence>
<dbReference type="PRINTS" id="PR00047">
    <property type="entry name" value="STROIDFINGER"/>
</dbReference>
<sequence>MPKATFTNMSCRHKTGLFEPDMPRNDRLLPIPCQVCGDRSSGKHYGIFACDGKGKFCLEIMQMSSPIHSEKMLIDDRKASVLHYTHSIEIIQFWYSAIKIRKCPLNICFARFSAPIAVEGDPKNRNDQLQNSTTAILCVIDKTRRNQCRACRLRKCFQVQMNKDASSKTNIR</sequence>
<dbReference type="SMART" id="SM00399">
    <property type="entry name" value="ZnF_C4"/>
    <property type="match status" value="1"/>
</dbReference>
<dbReference type="InterPro" id="IPR050274">
    <property type="entry name" value="Nuclear_hormone_rcpt_NR2"/>
</dbReference>
<evidence type="ECO:0000256" key="1">
    <source>
        <dbReference type="ARBA" id="ARBA00022723"/>
    </source>
</evidence>
<keyword evidence="3" id="KW-0862">Zinc</keyword>
<keyword evidence="4" id="KW-0805">Transcription regulation</keyword>
<evidence type="ECO:0000313" key="11">
    <source>
        <dbReference type="WBParaSite" id="nRc.2.0.1.t24362-RA"/>
    </source>
</evidence>
<organism evidence="10 11">
    <name type="scientific">Romanomermis culicivorax</name>
    <name type="common">Nematode worm</name>
    <dbReference type="NCBI Taxonomy" id="13658"/>
    <lineage>
        <taxon>Eukaryota</taxon>
        <taxon>Metazoa</taxon>
        <taxon>Ecdysozoa</taxon>
        <taxon>Nematoda</taxon>
        <taxon>Enoplea</taxon>
        <taxon>Dorylaimia</taxon>
        <taxon>Mermithida</taxon>
        <taxon>Mermithoidea</taxon>
        <taxon>Mermithidae</taxon>
        <taxon>Romanomermis</taxon>
    </lineage>
</organism>
<dbReference type="SUPFAM" id="SSF57716">
    <property type="entry name" value="Glucocorticoid receptor-like (DNA-binding domain)"/>
    <property type="match status" value="2"/>
</dbReference>
<dbReference type="Gene3D" id="3.30.50.10">
    <property type="entry name" value="Erythroid Transcription Factor GATA-1, subunit A"/>
    <property type="match status" value="2"/>
</dbReference>
<name>A0A915JDW3_ROMCU</name>
<dbReference type="WBParaSite" id="nRc.2.0.1.t24362-RA">
    <property type="protein sequence ID" value="nRc.2.0.1.t24362-RA"/>
    <property type="gene ID" value="nRc.2.0.1.g24362"/>
</dbReference>
<keyword evidence="8" id="KW-0539">Nucleus</keyword>
<dbReference type="Proteomes" id="UP000887565">
    <property type="component" value="Unplaced"/>
</dbReference>
<evidence type="ECO:0000256" key="7">
    <source>
        <dbReference type="ARBA" id="ARBA00023170"/>
    </source>
</evidence>
<feature type="domain" description="Nuclear receptor" evidence="9">
    <location>
        <begin position="30"/>
        <end position="168"/>
    </location>
</feature>
<evidence type="ECO:0000259" key="9">
    <source>
        <dbReference type="PROSITE" id="PS51030"/>
    </source>
</evidence>
<dbReference type="InterPro" id="IPR013088">
    <property type="entry name" value="Znf_NHR/GATA"/>
</dbReference>
<proteinExistence type="predicted"/>
<keyword evidence="6" id="KW-0804">Transcription</keyword>
<dbReference type="GO" id="GO:0043565">
    <property type="term" value="F:sequence-specific DNA binding"/>
    <property type="evidence" value="ECO:0007669"/>
    <property type="project" value="InterPro"/>
</dbReference>
<keyword evidence="2" id="KW-0863">Zinc-finger</keyword>
<evidence type="ECO:0000256" key="4">
    <source>
        <dbReference type="ARBA" id="ARBA00023015"/>
    </source>
</evidence>
<dbReference type="PANTHER" id="PTHR24083">
    <property type="entry name" value="NUCLEAR HORMONE RECEPTOR"/>
    <property type="match status" value="1"/>
</dbReference>
<dbReference type="Pfam" id="PF00105">
    <property type="entry name" value="zf-C4"/>
    <property type="match status" value="2"/>
</dbReference>
<keyword evidence="7" id="KW-0675">Receptor</keyword>
<dbReference type="GO" id="GO:0003700">
    <property type="term" value="F:DNA-binding transcription factor activity"/>
    <property type="evidence" value="ECO:0007669"/>
    <property type="project" value="InterPro"/>
</dbReference>
<accession>A0A915JDW3</accession>
<dbReference type="InterPro" id="IPR001628">
    <property type="entry name" value="Znf_hrmn_rcpt"/>
</dbReference>
<dbReference type="GO" id="GO:0008270">
    <property type="term" value="F:zinc ion binding"/>
    <property type="evidence" value="ECO:0007669"/>
    <property type="project" value="UniProtKB-KW"/>
</dbReference>
<evidence type="ECO:0000256" key="3">
    <source>
        <dbReference type="ARBA" id="ARBA00022833"/>
    </source>
</evidence>
<keyword evidence="5" id="KW-0238">DNA-binding</keyword>
<keyword evidence="1" id="KW-0479">Metal-binding</keyword>
<reference evidence="11" key="1">
    <citation type="submission" date="2022-11" db="UniProtKB">
        <authorList>
            <consortium name="WormBaseParasite"/>
        </authorList>
    </citation>
    <scope>IDENTIFICATION</scope>
</reference>
<keyword evidence="10" id="KW-1185">Reference proteome</keyword>
<evidence type="ECO:0000256" key="6">
    <source>
        <dbReference type="ARBA" id="ARBA00023163"/>
    </source>
</evidence>
<protein>
    <submittedName>
        <fullName evidence="11">Nuclear receptor domain-containing protein</fullName>
    </submittedName>
</protein>
<evidence type="ECO:0000256" key="8">
    <source>
        <dbReference type="ARBA" id="ARBA00023242"/>
    </source>
</evidence>
<dbReference type="PROSITE" id="PS51030">
    <property type="entry name" value="NUCLEAR_REC_DBD_2"/>
    <property type="match status" value="1"/>
</dbReference>
<evidence type="ECO:0000313" key="10">
    <source>
        <dbReference type="Proteomes" id="UP000887565"/>
    </source>
</evidence>
<evidence type="ECO:0000256" key="2">
    <source>
        <dbReference type="ARBA" id="ARBA00022771"/>
    </source>
</evidence>